<dbReference type="EMBL" id="BMZI01000010">
    <property type="protein sequence ID" value="GHB34314.1"/>
    <property type="molecule type" value="Genomic_DNA"/>
</dbReference>
<evidence type="ECO:0008006" key="3">
    <source>
        <dbReference type="Google" id="ProtNLM"/>
    </source>
</evidence>
<accession>A0ABQ3EGV7</accession>
<comment type="caution">
    <text evidence="1">The sequence shown here is derived from an EMBL/GenBank/DDBJ whole genome shotgun (WGS) entry which is preliminary data.</text>
</comment>
<organism evidence="1 2">
    <name type="scientific">Salinicola rhizosphaerae</name>
    <dbReference type="NCBI Taxonomy" id="1443141"/>
    <lineage>
        <taxon>Bacteria</taxon>
        <taxon>Pseudomonadati</taxon>
        <taxon>Pseudomonadota</taxon>
        <taxon>Gammaproteobacteria</taxon>
        <taxon>Oceanospirillales</taxon>
        <taxon>Halomonadaceae</taxon>
        <taxon>Salinicola</taxon>
    </lineage>
</organism>
<sequence length="195" mass="21391">MRLDSRIILILGLGGDAEAELVRELTTERDTLLLESPFESDSDAAVEPIPHVYFRGAPAVQRVSLHSAGALQQVADTLDRQHGRLDLLILGTRSVLPTLPAASPWRRLGGWPDRSGAFDRLAALTTCLPLLRASSSPLVIELESARSVTDHAWPLWALLEGSGIRHECRWLSPYGDQDLPRRPACSREPCGMTTL</sequence>
<dbReference type="RefSeq" id="WP_189446212.1">
    <property type="nucleotide sequence ID" value="NZ_BMZI01000010.1"/>
</dbReference>
<proteinExistence type="predicted"/>
<evidence type="ECO:0000313" key="1">
    <source>
        <dbReference type="EMBL" id="GHB34314.1"/>
    </source>
</evidence>
<gene>
    <name evidence="1" type="ORF">GCM10009038_36780</name>
</gene>
<evidence type="ECO:0000313" key="2">
    <source>
        <dbReference type="Proteomes" id="UP000646745"/>
    </source>
</evidence>
<keyword evidence="2" id="KW-1185">Reference proteome</keyword>
<dbReference type="Proteomes" id="UP000646745">
    <property type="component" value="Unassembled WGS sequence"/>
</dbReference>
<reference evidence="2" key="1">
    <citation type="journal article" date="2019" name="Int. J. Syst. Evol. Microbiol.">
        <title>The Global Catalogue of Microorganisms (GCM) 10K type strain sequencing project: providing services to taxonomists for standard genome sequencing and annotation.</title>
        <authorList>
            <consortium name="The Broad Institute Genomics Platform"/>
            <consortium name="The Broad Institute Genome Sequencing Center for Infectious Disease"/>
            <person name="Wu L."/>
            <person name="Ma J."/>
        </authorList>
    </citation>
    <scope>NUCLEOTIDE SEQUENCE [LARGE SCALE GENOMIC DNA]</scope>
    <source>
        <strain evidence="2">KCTC 32998</strain>
    </source>
</reference>
<name>A0ABQ3EGV7_9GAMM</name>
<protein>
    <recommendedName>
        <fullName evidence="3">Tetrapyrrole methylase domain-containing protein</fullName>
    </recommendedName>
</protein>